<sequence length="154" mass="16877">MRRAKMANDVVSSTEEMVVAASASWAVLLISEEDVVSPSISGAASSIPDKLDLFMDHRERCAHAEEKHREAPISAIHFKEETVEDQENAGALVRAVCSVLVLGGGAAFLCPSSPPSREKGDFRCNRSPPSPRASHKWRMPVEFDDKVPWEAYQA</sequence>
<name>A0A5B7FTL4_PORTR</name>
<evidence type="ECO:0000313" key="2">
    <source>
        <dbReference type="EMBL" id="MPC50791.1"/>
    </source>
</evidence>
<gene>
    <name evidence="2" type="ORF">E2C01_044626</name>
</gene>
<protein>
    <submittedName>
        <fullName evidence="2">Uncharacterized protein</fullName>
    </submittedName>
</protein>
<evidence type="ECO:0000256" key="1">
    <source>
        <dbReference type="SAM" id="MobiDB-lite"/>
    </source>
</evidence>
<evidence type="ECO:0000313" key="3">
    <source>
        <dbReference type="Proteomes" id="UP000324222"/>
    </source>
</evidence>
<dbReference type="AlphaFoldDB" id="A0A5B7FTL4"/>
<reference evidence="2 3" key="1">
    <citation type="submission" date="2019-05" db="EMBL/GenBank/DDBJ databases">
        <title>Another draft genome of Portunus trituberculatus and its Hox gene families provides insights of decapod evolution.</title>
        <authorList>
            <person name="Jeong J.-H."/>
            <person name="Song I."/>
            <person name="Kim S."/>
            <person name="Choi T."/>
            <person name="Kim D."/>
            <person name="Ryu S."/>
            <person name="Kim W."/>
        </authorList>
    </citation>
    <scope>NUCLEOTIDE SEQUENCE [LARGE SCALE GENOMIC DNA]</scope>
    <source>
        <tissue evidence="2">Muscle</tissue>
    </source>
</reference>
<accession>A0A5B7FTL4</accession>
<comment type="caution">
    <text evidence="2">The sequence shown here is derived from an EMBL/GenBank/DDBJ whole genome shotgun (WGS) entry which is preliminary data.</text>
</comment>
<organism evidence="2 3">
    <name type="scientific">Portunus trituberculatus</name>
    <name type="common">Swimming crab</name>
    <name type="synonym">Neptunus trituberculatus</name>
    <dbReference type="NCBI Taxonomy" id="210409"/>
    <lineage>
        <taxon>Eukaryota</taxon>
        <taxon>Metazoa</taxon>
        <taxon>Ecdysozoa</taxon>
        <taxon>Arthropoda</taxon>
        <taxon>Crustacea</taxon>
        <taxon>Multicrustacea</taxon>
        <taxon>Malacostraca</taxon>
        <taxon>Eumalacostraca</taxon>
        <taxon>Eucarida</taxon>
        <taxon>Decapoda</taxon>
        <taxon>Pleocyemata</taxon>
        <taxon>Brachyura</taxon>
        <taxon>Eubrachyura</taxon>
        <taxon>Portunoidea</taxon>
        <taxon>Portunidae</taxon>
        <taxon>Portuninae</taxon>
        <taxon>Portunus</taxon>
    </lineage>
</organism>
<dbReference type="EMBL" id="VSRR010009740">
    <property type="protein sequence ID" value="MPC50791.1"/>
    <property type="molecule type" value="Genomic_DNA"/>
</dbReference>
<proteinExistence type="predicted"/>
<dbReference type="Proteomes" id="UP000324222">
    <property type="component" value="Unassembled WGS sequence"/>
</dbReference>
<feature type="region of interest" description="Disordered" evidence="1">
    <location>
        <begin position="114"/>
        <end position="136"/>
    </location>
</feature>
<keyword evidence="3" id="KW-1185">Reference proteome</keyword>